<dbReference type="KEGG" id="dbr:Deba_1510"/>
<evidence type="ECO:0000313" key="2">
    <source>
        <dbReference type="Proteomes" id="UP000009047"/>
    </source>
</evidence>
<organism evidence="1 2">
    <name type="scientific">Desulfarculus baarsii (strain ATCC 33931 / DSM 2075 / LMG 7858 / VKM B-1802 / 2st14)</name>
    <dbReference type="NCBI Taxonomy" id="644282"/>
    <lineage>
        <taxon>Bacteria</taxon>
        <taxon>Pseudomonadati</taxon>
        <taxon>Thermodesulfobacteriota</taxon>
        <taxon>Desulfarculia</taxon>
        <taxon>Desulfarculales</taxon>
        <taxon>Desulfarculaceae</taxon>
        <taxon>Desulfarculus</taxon>
    </lineage>
</organism>
<dbReference type="RefSeq" id="WP_013258331.1">
    <property type="nucleotide sequence ID" value="NC_014365.1"/>
</dbReference>
<reference evidence="1 2" key="1">
    <citation type="journal article" date="2010" name="Stand. Genomic Sci.">
        <title>Complete genome sequence of Desulfarculus baarsii type strain (2st14).</title>
        <authorList>
            <person name="Sun H."/>
            <person name="Spring S."/>
            <person name="Lapidus A."/>
            <person name="Davenport K."/>
            <person name="Del Rio T.G."/>
            <person name="Tice H."/>
            <person name="Nolan M."/>
            <person name="Copeland A."/>
            <person name="Cheng J.F."/>
            <person name="Lucas S."/>
            <person name="Tapia R."/>
            <person name="Goodwin L."/>
            <person name="Pitluck S."/>
            <person name="Ivanova N."/>
            <person name="Pagani I."/>
            <person name="Mavromatis K."/>
            <person name="Ovchinnikova G."/>
            <person name="Pati A."/>
            <person name="Chen A."/>
            <person name="Palaniappan K."/>
            <person name="Hauser L."/>
            <person name="Chang Y.J."/>
            <person name="Jeffries C.D."/>
            <person name="Detter J.C."/>
            <person name="Han C."/>
            <person name="Rohde M."/>
            <person name="Brambilla E."/>
            <person name="Goker M."/>
            <person name="Woyke T."/>
            <person name="Bristow J."/>
            <person name="Eisen J.A."/>
            <person name="Markowitz V."/>
            <person name="Hugenholtz P."/>
            <person name="Kyrpides N.C."/>
            <person name="Klenk H.P."/>
            <person name="Land M."/>
        </authorList>
    </citation>
    <scope>NUCLEOTIDE SEQUENCE [LARGE SCALE GENOMIC DNA]</scope>
    <source>
        <strain evidence="2">ATCC 33931 / DSM 2075 / LMG 7858 / VKM B-1802 / 2st14</strain>
    </source>
</reference>
<protein>
    <submittedName>
        <fullName evidence="1">Uncharacterized protein</fullName>
    </submittedName>
</protein>
<dbReference type="HOGENOM" id="CLU_1382159_0_0_7"/>
<dbReference type="Proteomes" id="UP000009047">
    <property type="component" value="Chromosome"/>
</dbReference>
<dbReference type="EMBL" id="CP002085">
    <property type="protein sequence ID" value="ADK84878.1"/>
    <property type="molecule type" value="Genomic_DNA"/>
</dbReference>
<name>E1QH35_DESB2</name>
<keyword evidence="2" id="KW-1185">Reference proteome</keyword>
<gene>
    <name evidence="1" type="ordered locus">Deba_1510</name>
</gene>
<sequence length="197" mass="21479">MNDPRVEIIKTVGTARFFGRRLRPLQWRPLLGREAGHAVQALAILEAAGLFWRGLAWPDGRAADERSAPGDLPAVLGLELASLCRAPWLDDDDRDDLLSLDKHLRSARDYPQLSCAACAQQRAAGEDAADCRGCPHQPPPDAALAALEFVSLLADLPKELRAVTLAAAGACADPARPWALPAQLALIHRYRRGEERR</sequence>
<dbReference type="AlphaFoldDB" id="E1QH35"/>
<dbReference type="STRING" id="644282.Deba_1510"/>
<evidence type="ECO:0000313" key="1">
    <source>
        <dbReference type="EMBL" id="ADK84878.1"/>
    </source>
</evidence>
<proteinExistence type="predicted"/>
<accession>E1QH35</accession>